<evidence type="ECO:0000313" key="2">
    <source>
        <dbReference type="EMBL" id="KAK8865666.1"/>
    </source>
</evidence>
<keyword evidence="1" id="KW-0732">Signal</keyword>
<sequence>MSIRAVIVTLFVLVAPALAAPAPAAAAEPSVKAEYFGSGSGGALFTRFTRMDFVAELTPVLVPTPRHMVLTYACLSLLAKLLSGRVNG</sequence>
<reference evidence="2 3" key="1">
    <citation type="journal article" date="2024" name="bioRxiv">
        <title>Comparative genomics of Cryptococcus and Kwoniella reveals pathogenesis evolution and contrasting karyotype dynamics via intercentromeric recombination or chromosome fusion.</title>
        <authorList>
            <person name="Coelho M.A."/>
            <person name="David-Palma M."/>
            <person name="Shea T."/>
            <person name="Bowers K."/>
            <person name="McGinley-Smith S."/>
            <person name="Mohammad A.W."/>
            <person name="Gnirke A."/>
            <person name="Yurkov A.M."/>
            <person name="Nowrousian M."/>
            <person name="Sun S."/>
            <person name="Cuomo C.A."/>
            <person name="Heitman J."/>
        </authorList>
    </citation>
    <scope>NUCLEOTIDE SEQUENCE [LARGE SCALE GENOMIC DNA]</scope>
    <source>
        <strain evidence="2 3">CBS 13917</strain>
    </source>
</reference>
<dbReference type="AlphaFoldDB" id="A0AAW0Z3Z1"/>
<feature type="signal peptide" evidence="1">
    <location>
        <begin position="1"/>
        <end position="19"/>
    </location>
</feature>
<accession>A0AAW0Z3Z1</accession>
<dbReference type="Proteomes" id="UP001388673">
    <property type="component" value="Unassembled WGS sequence"/>
</dbReference>
<gene>
    <name evidence="2" type="ORF">IAR55_000811</name>
</gene>
<organism evidence="2 3">
    <name type="scientific">Kwoniella newhampshirensis</name>
    <dbReference type="NCBI Taxonomy" id="1651941"/>
    <lineage>
        <taxon>Eukaryota</taxon>
        <taxon>Fungi</taxon>
        <taxon>Dikarya</taxon>
        <taxon>Basidiomycota</taxon>
        <taxon>Agaricomycotina</taxon>
        <taxon>Tremellomycetes</taxon>
        <taxon>Tremellales</taxon>
        <taxon>Cryptococcaceae</taxon>
        <taxon>Kwoniella</taxon>
    </lineage>
</organism>
<dbReference type="RefSeq" id="XP_066805145.1">
    <property type="nucleotide sequence ID" value="XM_066943944.1"/>
</dbReference>
<evidence type="ECO:0000313" key="3">
    <source>
        <dbReference type="Proteomes" id="UP001388673"/>
    </source>
</evidence>
<comment type="caution">
    <text evidence="2">The sequence shown here is derived from an EMBL/GenBank/DDBJ whole genome shotgun (WGS) entry which is preliminary data.</text>
</comment>
<name>A0AAW0Z3Z1_9TREE</name>
<feature type="chain" id="PRO_5043957002" evidence="1">
    <location>
        <begin position="20"/>
        <end position="88"/>
    </location>
</feature>
<dbReference type="GeneID" id="92178070"/>
<dbReference type="EMBL" id="JBCAWK010000002">
    <property type="protein sequence ID" value="KAK8865666.1"/>
    <property type="molecule type" value="Genomic_DNA"/>
</dbReference>
<dbReference type="KEGG" id="kne:92178070"/>
<keyword evidence="3" id="KW-1185">Reference proteome</keyword>
<evidence type="ECO:0000256" key="1">
    <source>
        <dbReference type="SAM" id="SignalP"/>
    </source>
</evidence>
<proteinExistence type="predicted"/>
<protein>
    <submittedName>
        <fullName evidence="2">Uncharacterized protein</fullName>
    </submittedName>
</protein>